<comment type="caution">
    <text evidence="1">The sequence shown here is derived from an EMBL/GenBank/DDBJ whole genome shotgun (WGS) entry which is preliminary data.</text>
</comment>
<evidence type="ECO:0008006" key="2">
    <source>
        <dbReference type="Google" id="ProtNLM"/>
    </source>
</evidence>
<evidence type="ECO:0000313" key="1">
    <source>
        <dbReference type="EMBL" id="KKL96195.1"/>
    </source>
</evidence>
<dbReference type="EMBL" id="LAZR01018495">
    <property type="protein sequence ID" value="KKL96195.1"/>
    <property type="molecule type" value="Genomic_DNA"/>
</dbReference>
<accession>A0A0F9IR30</accession>
<dbReference type="AlphaFoldDB" id="A0A0F9IR30"/>
<dbReference type="Pfam" id="PF13181">
    <property type="entry name" value="TPR_8"/>
    <property type="match status" value="1"/>
</dbReference>
<feature type="non-terminal residue" evidence="1">
    <location>
        <position position="1"/>
    </location>
</feature>
<sequence length="245" mass="27341">TRRLPTRHELAHKLALAYFDAGRYDEAVKVYRTRKFRVAEGRYELHDHYAMALVARATEHLSAGRAAEALKDLDAALEYPENLGIGRPDWASGDATIHYWRGVALDRMGKTAQAKDAFSRAAGETRISRRMSPWNPARALRVVHAVMALRRTGQAAKAKDLAARLEQAINRFRDYRSPQGKAYVAMIRAYLATAEGRTKAATAALSQAQAASPWIEGHLRLVRKWTTLIAPPRRPAPKNRPPSAP</sequence>
<gene>
    <name evidence="1" type="ORF">LCGC14_1846880</name>
</gene>
<organism evidence="1">
    <name type="scientific">marine sediment metagenome</name>
    <dbReference type="NCBI Taxonomy" id="412755"/>
    <lineage>
        <taxon>unclassified sequences</taxon>
        <taxon>metagenomes</taxon>
        <taxon>ecological metagenomes</taxon>
    </lineage>
</organism>
<proteinExistence type="predicted"/>
<dbReference type="InterPro" id="IPR011990">
    <property type="entry name" value="TPR-like_helical_dom_sf"/>
</dbReference>
<name>A0A0F9IR30_9ZZZZ</name>
<protein>
    <recommendedName>
        <fullName evidence="2">Tetratricopeptide repeat protein</fullName>
    </recommendedName>
</protein>
<dbReference type="InterPro" id="IPR019734">
    <property type="entry name" value="TPR_rpt"/>
</dbReference>
<dbReference type="Gene3D" id="1.25.40.10">
    <property type="entry name" value="Tetratricopeptide repeat domain"/>
    <property type="match status" value="1"/>
</dbReference>
<reference evidence="1" key="1">
    <citation type="journal article" date="2015" name="Nature">
        <title>Complex archaea that bridge the gap between prokaryotes and eukaryotes.</title>
        <authorList>
            <person name="Spang A."/>
            <person name="Saw J.H."/>
            <person name="Jorgensen S.L."/>
            <person name="Zaremba-Niedzwiedzka K."/>
            <person name="Martijn J."/>
            <person name="Lind A.E."/>
            <person name="van Eijk R."/>
            <person name="Schleper C."/>
            <person name="Guy L."/>
            <person name="Ettema T.J."/>
        </authorList>
    </citation>
    <scope>NUCLEOTIDE SEQUENCE</scope>
</reference>
<dbReference type="SUPFAM" id="SSF48452">
    <property type="entry name" value="TPR-like"/>
    <property type="match status" value="1"/>
</dbReference>